<keyword evidence="2" id="KW-1185">Reference proteome</keyword>
<dbReference type="PATRIC" id="fig|595434.4.peg.6245"/>
<accession>A0A0J1E7H2</accession>
<name>A0A0J1E7H2_RHOIS</name>
<dbReference type="Proteomes" id="UP000036367">
    <property type="component" value="Unassembled WGS sequence"/>
</dbReference>
<dbReference type="AlphaFoldDB" id="A0A0J1E7H2"/>
<evidence type="ECO:0000313" key="2">
    <source>
        <dbReference type="Proteomes" id="UP000036367"/>
    </source>
</evidence>
<sequence>MHWDALQVLKLRLVDWFDWPSSMNIIDNGIAHGWRVRYEWGCQRRLAINEMNTASKA</sequence>
<reference evidence="1" key="1">
    <citation type="submission" date="2015-05" db="EMBL/GenBank/DDBJ databases">
        <title>Permanent draft genome of Rhodopirellula islandicus K833.</title>
        <authorList>
            <person name="Kizina J."/>
            <person name="Richter M."/>
            <person name="Glockner F.O."/>
            <person name="Harder J."/>
        </authorList>
    </citation>
    <scope>NUCLEOTIDE SEQUENCE [LARGE SCALE GENOMIC DNA]</scope>
    <source>
        <strain evidence="1">K833</strain>
    </source>
</reference>
<comment type="caution">
    <text evidence="1">The sequence shown here is derived from an EMBL/GenBank/DDBJ whole genome shotgun (WGS) entry which is preliminary data.</text>
</comment>
<proteinExistence type="predicted"/>
<protein>
    <submittedName>
        <fullName evidence="1">Uncharacterized protein</fullName>
    </submittedName>
</protein>
<gene>
    <name evidence="1" type="ORF">RISK_006565</name>
</gene>
<dbReference type="EMBL" id="LECT01000054">
    <property type="protein sequence ID" value="KLU01409.1"/>
    <property type="molecule type" value="Genomic_DNA"/>
</dbReference>
<organism evidence="1 2">
    <name type="scientific">Rhodopirellula islandica</name>
    <dbReference type="NCBI Taxonomy" id="595434"/>
    <lineage>
        <taxon>Bacteria</taxon>
        <taxon>Pseudomonadati</taxon>
        <taxon>Planctomycetota</taxon>
        <taxon>Planctomycetia</taxon>
        <taxon>Pirellulales</taxon>
        <taxon>Pirellulaceae</taxon>
        <taxon>Rhodopirellula</taxon>
    </lineage>
</organism>
<evidence type="ECO:0000313" key="1">
    <source>
        <dbReference type="EMBL" id="KLU01409.1"/>
    </source>
</evidence>